<name>A0ABR4H8D8_9EURO</name>
<dbReference type="NCBIfam" id="NF041278">
    <property type="entry name" value="CmcJ_NvfI_EfuI"/>
    <property type="match status" value="1"/>
</dbReference>
<evidence type="ECO:0000313" key="2">
    <source>
        <dbReference type="EMBL" id="KAL2811718.1"/>
    </source>
</evidence>
<accession>A0ABR4H8D8</accession>
<sequence>MFVSQATIWVIIYLKDPDNSGPGIQRSTNSLIIGEMIVDFVPSICPGEALITALESDGSNPRNIQTTLKYWRTLPESRITIDFRNPGAEEQFDELENLEEAHPVVIHDIRGTPNERFTLGKNGFQYIDDPVPEYDEMWDEKRVESFFLPRTEALVRDLTGATRVLVYTHRIRCQPSGPRSPAHIVHADFTPAGALQHLRTLLPPSEFAHLQETDTRILALNIWRPLQTVTKDPLAVCDWSSISPEAEIVPNRFIFSDGWSEVAKVLFSKRHRWWYCSSQCPDEVVVFKQYDSAEGERGSSVVHSAFVDPDYEDDEPRRSLEVGVFVFLQI</sequence>
<comment type="similarity">
    <text evidence="1">Belongs to the asaB hydroxylase/desaturase family.</text>
</comment>
<protein>
    <submittedName>
        <fullName evidence="2">Uncharacterized protein</fullName>
    </submittedName>
</protein>
<evidence type="ECO:0000256" key="1">
    <source>
        <dbReference type="ARBA" id="ARBA00023604"/>
    </source>
</evidence>
<keyword evidence="3" id="KW-1185">Reference proteome</keyword>
<dbReference type="Proteomes" id="UP001610334">
    <property type="component" value="Unassembled WGS sequence"/>
</dbReference>
<dbReference type="PANTHER" id="PTHR34598">
    <property type="entry name" value="BLL6449 PROTEIN"/>
    <property type="match status" value="1"/>
</dbReference>
<gene>
    <name evidence="2" type="ORF">BJX63DRAFT_433228</name>
</gene>
<organism evidence="2 3">
    <name type="scientific">Aspergillus granulosus</name>
    <dbReference type="NCBI Taxonomy" id="176169"/>
    <lineage>
        <taxon>Eukaryota</taxon>
        <taxon>Fungi</taxon>
        <taxon>Dikarya</taxon>
        <taxon>Ascomycota</taxon>
        <taxon>Pezizomycotina</taxon>
        <taxon>Eurotiomycetes</taxon>
        <taxon>Eurotiomycetidae</taxon>
        <taxon>Eurotiales</taxon>
        <taxon>Aspergillaceae</taxon>
        <taxon>Aspergillus</taxon>
        <taxon>Aspergillus subgen. Nidulantes</taxon>
    </lineage>
</organism>
<dbReference type="InterPro" id="IPR044053">
    <property type="entry name" value="AsaB-like"/>
</dbReference>
<dbReference type="PANTHER" id="PTHR34598:SF3">
    <property type="entry name" value="OXIDOREDUCTASE AN1597"/>
    <property type="match status" value="1"/>
</dbReference>
<proteinExistence type="inferred from homology"/>
<dbReference type="EMBL" id="JBFXLT010000055">
    <property type="protein sequence ID" value="KAL2811718.1"/>
    <property type="molecule type" value="Genomic_DNA"/>
</dbReference>
<comment type="caution">
    <text evidence="2">The sequence shown here is derived from an EMBL/GenBank/DDBJ whole genome shotgun (WGS) entry which is preliminary data.</text>
</comment>
<evidence type="ECO:0000313" key="3">
    <source>
        <dbReference type="Proteomes" id="UP001610334"/>
    </source>
</evidence>
<reference evidence="2 3" key="1">
    <citation type="submission" date="2024-07" db="EMBL/GenBank/DDBJ databases">
        <title>Section-level genome sequencing and comparative genomics of Aspergillus sections Usti and Cavernicolus.</title>
        <authorList>
            <consortium name="Lawrence Berkeley National Laboratory"/>
            <person name="Nybo J.L."/>
            <person name="Vesth T.C."/>
            <person name="Theobald S."/>
            <person name="Frisvad J.C."/>
            <person name="Larsen T.O."/>
            <person name="Kjaerboelling I."/>
            <person name="Rothschild-Mancinelli K."/>
            <person name="Lyhne E.K."/>
            <person name="Kogle M.E."/>
            <person name="Barry K."/>
            <person name="Clum A."/>
            <person name="Na H."/>
            <person name="Ledsgaard L."/>
            <person name="Lin J."/>
            <person name="Lipzen A."/>
            <person name="Kuo A."/>
            <person name="Riley R."/>
            <person name="Mondo S."/>
            <person name="Labutti K."/>
            <person name="Haridas S."/>
            <person name="Pangalinan J."/>
            <person name="Salamov A.A."/>
            <person name="Simmons B.A."/>
            <person name="Magnuson J.K."/>
            <person name="Chen J."/>
            <person name="Drula E."/>
            <person name="Henrissat B."/>
            <person name="Wiebenga A."/>
            <person name="Lubbers R.J."/>
            <person name="Gomes A.C."/>
            <person name="Makela M.R."/>
            <person name="Stajich J."/>
            <person name="Grigoriev I.V."/>
            <person name="Mortensen U.H."/>
            <person name="De Vries R.P."/>
            <person name="Baker S.E."/>
            <person name="Andersen M.R."/>
        </authorList>
    </citation>
    <scope>NUCLEOTIDE SEQUENCE [LARGE SCALE GENOMIC DNA]</scope>
    <source>
        <strain evidence="2 3">CBS 588.65</strain>
    </source>
</reference>